<reference evidence="1 2" key="1">
    <citation type="journal article" date="2023" name="G3 (Bethesda)">
        <title>A haplotype-resolved chromosome-scale genome for Quercus rubra L. provides insights into the genetics of adaptive traits for red oak species.</title>
        <authorList>
            <person name="Kapoor B."/>
            <person name="Jenkins J."/>
            <person name="Schmutz J."/>
            <person name="Zhebentyayeva T."/>
            <person name="Kuelheim C."/>
            <person name="Coggeshall M."/>
            <person name="Heim C."/>
            <person name="Lasky J.R."/>
            <person name="Leites L."/>
            <person name="Islam-Faridi N."/>
            <person name="Romero-Severson J."/>
            <person name="DeLeo V.L."/>
            <person name="Lucas S.M."/>
            <person name="Lazic D."/>
            <person name="Gailing O."/>
            <person name="Carlson J."/>
            <person name="Staton M."/>
        </authorList>
    </citation>
    <scope>NUCLEOTIDE SEQUENCE [LARGE SCALE GENOMIC DNA]</scope>
    <source>
        <strain evidence="1">Pseudo-F2</strain>
    </source>
</reference>
<dbReference type="PANTHER" id="PTHR47584:SF14">
    <property type="entry name" value="L10-INTERACTING MYB DOMAIN-CONTAINING PROTEIN-LIKE"/>
    <property type="match status" value="1"/>
</dbReference>
<proteinExistence type="predicted"/>
<comment type="caution">
    <text evidence="1">The sequence shown here is derived from an EMBL/GenBank/DDBJ whole genome shotgun (WGS) entry which is preliminary data.</text>
</comment>
<evidence type="ECO:0000313" key="2">
    <source>
        <dbReference type="Proteomes" id="UP001324115"/>
    </source>
</evidence>
<keyword evidence="2" id="KW-1185">Reference proteome</keyword>
<name>A0AAN7J5F1_QUERU</name>
<dbReference type="InterPro" id="IPR045026">
    <property type="entry name" value="LIMYB"/>
</dbReference>
<gene>
    <name evidence="1" type="ORF">RGQ29_009832</name>
</gene>
<evidence type="ECO:0008006" key="3">
    <source>
        <dbReference type="Google" id="ProtNLM"/>
    </source>
</evidence>
<sequence>MDVKVLNDLGLDKWLFLINDQHGHSVTCFSQLIQQNGFGWDAETSTVIVSHKAWESYLQANPFAEKFREKGYTDEEHELDEEYLNAIHVDVDLDSPDDHEKIRSGLGFRKRSRKADNCSQFTDAIRAFSECSKLRLEAKVAMMKEKEKCKQQEGKSVSPYDEYSLPNCVIALKNLGAIADNTYRLAMDKFVSADWREIFVSMSNAGKKAWLDHLK</sequence>
<dbReference type="Proteomes" id="UP001324115">
    <property type="component" value="Unassembled WGS sequence"/>
</dbReference>
<dbReference type="EMBL" id="JAXUIC010000002">
    <property type="protein sequence ID" value="KAK4599934.1"/>
    <property type="molecule type" value="Genomic_DNA"/>
</dbReference>
<organism evidence="1 2">
    <name type="scientific">Quercus rubra</name>
    <name type="common">Northern red oak</name>
    <name type="synonym">Quercus borealis</name>
    <dbReference type="NCBI Taxonomy" id="3512"/>
    <lineage>
        <taxon>Eukaryota</taxon>
        <taxon>Viridiplantae</taxon>
        <taxon>Streptophyta</taxon>
        <taxon>Embryophyta</taxon>
        <taxon>Tracheophyta</taxon>
        <taxon>Spermatophyta</taxon>
        <taxon>Magnoliopsida</taxon>
        <taxon>eudicotyledons</taxon>
        <taxon>Gunneridae</taxon>
        <taxon>Pentapetalae</taxon>
        <taxon>rosids</taxon>
        <taxon>fabids</taxon>
        <taxon>Fagales</taxon>
        <taxon>Fagaceae</taxon>
        <taxon>Quercus</taxon>
    </lineage>
</organism>
<dbReference type="AlphaFoldDB" id="A0AAN7J5F1"/>
<dbReference type="PANTHER" id="PTHR47584">
    <property type="match status" value="1"/>
</dbReference>
<accession>A0AAN7J5F1</accession>
<protein>
    <recommendedName>
        <fullName evidence="3">Myb/SANT-like domain-containing protein</fullName>
    </recommendedName>
</protein>
<evidence type="ECO:0000313" key="1">
    <source>
        <dbReference type="EMBL" id="KAK4599934.1"/>
    </source>
</evidence>